<name>I6ZJN8_MYCWM</name>
<dbReference type="GO" id="GO:0004540">
    <property type="term" value="F:RNA nuclease activity"/>
    <property type="evidence" value="ECO:0007669"/>
    <property type="project" value="InterPro"/>
</dbReference>
<dbReference type="KEGG" id="mwe:WEN_03205"/>
<accession>I6ZJN8</accession>
<dbReference type="STRING" id="1197325.WEN_03205"/>
<dbReference type="RefSeq" id="WP_014850129.1">
    <property type="nucleotide sequence ID" value="NC_018149.1"/>
</dbReference>
<evidence type="ECO:0000256" key="4">
    <source>
        <dbReference type="SAM" id="Coils"/>
    </source>
</evidence>
<evidence type="ECO:0000313" key="7">
    <source>
        <dbReference type="Proteomes" id="UP000009005"/>
    </source>
</evidence>
<protein>
    <submittedName>
        <fullName evidence="6">Ribonuclease R</fullName>
    </submittedName>
</protein>
<keyword evidence="2" id="KW-0378">Hydrolase</keyword>
<gene>
    <name evidence="6" type="ordered locus">WEN_03205</name>
</gene>
<dbReference type="InterPro" id="IPR040476">
    <property type="entry name" value="CSD2"/>
</dbReference>
<proteinExistence type="predicted"/>
<reference evidence="6 7" key="1">
    <citation type="journal article" date="2012" name="J. Bacteriol.">
        <title>Complete genome sequence of Mycoplasma wenyonii strain Massachusetts.</title>
        <authorList>
            <person name="Dos Santos A.P."/>
            <person name="Guimaraes A.M."/>
            <person name="do Nascimento N.C."/>
            <person name="Sanmiguel P.J."/>
            <person name="Messick J.B."/>
        </authorList>
    </citation>
    <scope>NUCLEOTIDE SEQUENCE [LARGE SCALE GENOMIC DNA]</scope>
    <source>
        <strain evidence="6 7">Massachusetts</strain>
    </source>
</reference>
<dbReference type="AlphaFoldDB" id="I6ZJN8"/>
<evidence type="ECO:0000256" key="1">
    <source>
        <dbReference type="ARBA" id="ARBA00022722"/>
    </source>
</evidence>
<dbReference type="OrthoDB" id="9764149at2"/>
<evidence type="ECO:0000256" key="3">
    <source>
        <dbReference type="ARBA" id="ARBA00022839"/>
    </source>
</evidence>
<feature type="coiled-coil region" evidence="4">
    <location>
        <begin position="152"/>
        <end position="179"/>
    </location>
</feature>
<dbReference type="EMBL" id="CP003703">
    <property type="protein sequence ID" value="AFN65420.1"/>
    <property type="molecule type" value="Genomic_DNA"/>
</dbReference>
<dbReference type="InterPro" id="IPR012340">
    <property type="entry name" value="NA-bd_OB-fold"/>
</dbReference>
<dbReference type="GO" id="GO:0005829">
    <property type="term" value="C:cytosol"/>
    <property type="evidence" value="ECO:0007669"/>
    <property type="project" value="TreeGrafter"/>
</dbReference>
<keyword evidence="3" id="KW-0269">Exonuclease</keyword>
<dbReference type="GO" id="GO:0004527">
    <property type="term" value="F:exonuclease activity"/>
    <property type="evidence" value="ECO:0007669"/>
    <property type="project" value="UniProtKB-KW"/>
</dbReference>
<feature type="domain" description="RNB" evidence="5">
    <location>
        <begin position="176"/>
        <end position="515"/>
    </location>
</feature>
<keyword evidence="1" id="KW-0540">Nuclease</keyword>
<dbReference type="PANTHER" id="PTHR23355">
    <property type="entry name" value="RIBONUCLEASE"/>
    <property type="match status" value="1"/>
</dbReference>
<evidence type="ECO:0000259" key="5">
    <source>
        <dbReference type="SMART" id="SM00955"/>
    </source>
</evidence>
<dbReference type="PANTHER" id="PTHR23355:SF9">
    <property type="entry name" value="DIS3-LIKE EXONUCLEASE 2"/>
    <property type="match status" value="1"/>
</dbReference>
<keyword evidence="7" id="KW-1185">Reference proteome</keyword>
<dbReference type="SMART" id="SM00955">
    <property type="entry name" value="RNB"/>
    <property type="match status" value="1"/>
</dbReference>
<dbReference type="Pfam" id="PF00773">
    <property type="entry name" value="RNB"/>
    <property type="match status" value="1"/>
</dbReference>
<dbReference type="InterPro" id="IPR001900">
    <property type="entry name" value="RNase_II/R"/>
</dbReference>
<evidence type="ECO:0000313" key="6">
    <source>
        <dbReference type="EMBL" id="AFN65420.1"/>
    </source>
</evidence>
<organism evidence="6 7">
    <name type="scientific">Mycoplasma wenyonii (strain Massachusetts)</name>
    <name type="common">Eperythrozoon wenyonii</name>
    <dbReference type="NCBI Taxonomy" id="1197325"/>
    <lineage>
        <taxon>Bacteria</taxon>
        <taxon>Bacillati</taxon>
        <taxon>Mycoplasmatota</taxon>
        <taxon>Mollicutes</taxon>
        <taxon>Mycoplasmataceae</taxon>
        <taxon>Mycoplasma</taxon>
    </lineage>
</organism>
<keyword evidence="4" id="KW-0175">Coiled coil</keyword>
<dbReference type="InterPro" id="IPR050180">
    <property type="entry name" value="RNR_Ribonuclease"/>
</dbReference>
<dbReference type="HOGENOM" id="CLU_002333_7_3_14"/>
<dbReference type="PATRIC" id="fig|1197325.3.peg.693"/>
<dbReference type="SUPFAM" id="SSF50249">
    <property type="entry name" value="Nucleic acid-binding proteins"/>
    <property type="match status" value="1"/>
</dbReference>
<evidence type="ECO:0000256" key="2">
    <source>
        <dbReference type="ARBA" id="ARBA00022801"/>
    </source>
</evidence>
<sequence>MSRNLFYKRVKVNRFSGSGYIPRFKLRITKENLKGALNNDLVLFRVPDARDSEPKVVKIVERFKLNFVVEVLKLLKQGIVVFFDDPQLPGKRDIYGTFSRVQVGHKLLVQLRSFPPERIQGRLLEILGHKDNPNVEFNSLVLDLKLPNDFESRSIQQEIEQLKEKRESFLTNKESYKSLEDKYFFTIDGEKAKDFDDAICTEKTSDGFKLYIAIADVWGYLRHLPSIAEEANQRGTSIYLLNRVITMLPPILSEDLCSLREGERKNTICLSIEISGRAELKKSTLKIFPAFIRSKKRFTYEQLNRYMQGKERDFFEDEQLKLAVLNSYEVAKRFVEREQFGNQETLRISQDKLEYQTNQEEKIISLSRANEESSELISFEKVIEKYMVLANNLVGEWFKKHNIKTIYRVHKTPEQARVNNFLYEMQHFRCNAPIFLDVPDLTTTKLNRLLTIFKQHPSFHLIQHNFLLTLPKAEYSLFNIGHFGLNSQNYLHFTSPIRRLPDLLVHKALWMHFLAPKIYSNQERESSQESLEKLVYLSNLAEQRAITAERRFIARKLYQYLLTKYPNQEFEGVIMSKSECGYNIRIDNCYEGYIRRENCKSSKKLGDTIQLRKVEYSWDEFIER</sequence>
<dbReference type="Pfam" id="PF17876">
    <property type="entry name" value="CSD2"/>
    <property type="match status" value="1"/>
</dbReference>
<dbReference type="Proteomes" id="UP000009005">
    <property type="component" value="Chromosome"/>
</dbReference>
<dbReference type="GO" id="GO:0003723">
    <property type="term" value="F:RNA binding"/>
    <property type="evidence" value="ECO:0007669"/>
    <property type="project" value="InterPro"/>
</dbReference>
<dbReference type="GO" id="GO:0006402">
    <property type="term" value="P:mRNA catabolic process"/>
    <property type="evidence" value="ECO:0007669"/>
    <property type="project" value="TreeGrafter"/>
</dbReference>